<organism evidence="2 3">
    <name type="scientific">Acidiphilium cryptum (strain JF-5)</name>
    <dbReference type="NCBI Taxonomy" id="349163"/>
    <lineage>
        <taxon>Bacteria</taxon>
        <taxon>Pseudomonadati</taxon>
        <taxon>Pseudomonadota</taxon>
        <taxon>Alphaproteobacteria</taxon>
        <taxon>Acetobacterales</taxon>
        <taxon>Acidocellaceae</taxon>
        <taxon>Acidiphilium</taxon>
    </lineage>
</organism>
<dbReference type="GO" id="GO:0002161">
    <property type="term" value="F:aminoacyl-tRNA deacylase activity"/>
    <property type="evidence" value="ECO:0007669"/>
    <property type="project" value="InterPro"/>
</dbReference>
<dbReference type="RefSeq" id="WP_007424201.1">
    <property type="nucleotide sequence ID" value="NC_009484.1"/>
</dbReference>
<dbReference type="InterPro" id="IPR007214">
    <property type="entry name" value="YbaK/aa-tRNA-synth-assoc-dom"/>
</dbReference>
<dbReference type="SUPFAM" id="SSF55826">
    <property type="entry name" value="YbaK/ProRS associated domain"/>
    <property type="match status" value="1"/>
</dbReference>
<name>A5FZT7_ACICJ</name>
<accession>A5FZT7</accession>
<dbReference type="HOGENOM" id="CLU_094875_0_0_5"/>
<gene>
    <name evidence="2" type="ordered locus">Acry_1918</name>
</gene>
<reference evidence="2 3" key="1">
    <citation type="submission" date="2007-05" db="EMBL/GenBank/DDBJ databases">
        <title>Complete sequence of chromosome of Acidiphilium cryptum JF-5.</title>
        <authorList>
            <consortium name="US DOE Joint Genome Institute"/>
            <person name="Copeland A."/>
            <person name="Lucas S."/>
            <person name="Lapidus A."/>
            <person name="Barry K."/>
            <person name="Detter J.C."/>
            <person name="Glavina del Rio T."/>
            <person name="Hammon N."/>
            <person name="Israni S."/>
            <person name="Dalin E."/>
            <person name="Tice H."/>
            <person name="Pitluck S."/>
            <person name="Sims D."/>
            <person name="Brettin T."/>
            <person name="Bruce D."/>
            <person name="Han C."/>
            <person name="Schmutz J."/>
            <person name="Larimer F."/>
            <person name="Land M."/>
            <person name="Hauser L."/>
            <person name="Kyrpides N."/>
            <person name="Kim E."/>
            <person name="Magnuson T."/>
            <person name="Richardson P."/>
        </authorList>
    </citation>
    <scope>NUCLEOTIDE SEQUENCE [LARGE SCALE GENOMIC DNA]</scope>
    <source>
        <strain evidence="2 3">JF-5</strain>
    </source>
</reference>
<proteinExistence type="predicted"/>
<evidence type="ECO:0000313" key="2">
    <source>
        <dbReference type="EMBL" id="ABQ31119.1"/>
    </source>
</evidence>
<dbReference type="GO" id="GO:0004812">
    <property type="term" value="F:aminoacyl-tRNA ligase activity"/>
    <property type="evidence" value="ECO:0007669"/>
    <property type="project" value="UniProtKB-KW"/>
</dbReference>
<sequence length="158" mass="15793">MSDAALARVRAALRAAGLADGLIREFPAGTATAADAAAALGCDVAAIAKSIVFRAGDAPVLAIASGANRVGKSRLAAVLGAKLAPASPDFVRDATGFAPGGVSPAGHDPAMRIVIDRDLFAFAEVWAAAGTPRHVFPVTPDGLVRLTGGLVADIRQEG</sequence>
<protein>
    <submittedName>
        <fullName evidence="2">YbaK/prolyl-tRNA synthetase associated region</fullName>
    </submittedName>
</protein>
<dbReference type="InterPro" id="IPR036754">
    <property type="entry name" value="YbaK/aa-tRNA-synt-asso_dom_sf"/>
</dbReference>
<dbReference type="Proteomes" id="UP000000245">
    <property type="component" value="Chromosome"/>
</dbReference>
<dbReference type="Gene3D" id="3.90.960.10">
    <property type="entry name" value="YbaK/aminoacyl-tRNA synthetase-associated domain"/>
    <property type="match status" value="1"/>
</dbReference>
<dbReference type="PANTHER" id="PTHR30411:SF1">
    <property type="entry name" value="CYTOPLASMIC PROTEIN"/>
    <property type="match status" value="1"/>
</dbReference>
<feature type="domain" description="YbaK/aminoacyl-tRNA synthetase-associated" evidence="1">
    <location>
        <begin position="29"/>
        <end position="146"/>
    </location>
</feature>
<dbReference type="KEGG" id="acr:Acry_1918"/>
<keyword evidence="2" id="KW-0030">Aminoacyl-tRNA synthetase</keyword>
<dbReference type="PANTHER" id="PTHR30411">
    <property type="entry name" value="CYTOPLASMIC PROTEIN"/>
    <property type="match status" value="1"/>
</dbReference>
<dbReference type="AlphaFoldDB" id="A5FZT7"/>
<evidence type="ECO:0000313" key="3">
    <source>
        <dbReference type="Proteomes" id="UP000000245"/>
    </source>
</evidence>
<evidence type="ECO:0000259" key="1">
    <source>
        <dbReference type="Pfam" id="PF04073"/>
    </source>
</evidence>
<dbReference type="eggNOG" id="COG2606">
    <property type="taxonomic scope" value="Bacteria"/>
</dbReference>
<dbReference type="CDD" id="cd04333">
    <property type="entry name" value="ProX_deacylase"/>
    <property type="match status" value="1"/>
</dbReference>
<keyword evidence="2" id="KW-0436">Ligase</keyword>
<dbReference type="EMBL" id="CP000697">
    <property type="protein sequence ID" value="ABQ31119.1"/>
    <property type="molecule type" value="Genomic_DNA"/>
</dbReference>
<dbReference type="STRING" id="349163.Acry_1918"/>
<dbReference type="Pfam" id="PF04073">
    <property type="entry name" value="tRNA_edit"/>
    <property type="match status" value="1"/>
</dbReference>
<keyword evidence="3" id="KW-1185">Reference proteome</keyword>